<dbReference type="Proteomes" id="UP001227101">
    <property type="component" value="Chromosome"/>
</dbReference>
<accession>A0ABY8XLF9</accession>
<protein>
    <submittedName>
        <fullName evidence="1">Uncharacterized protein</fullName>
    </submittedName>
</protein>
<reference evidence="1 2" key="1">
    <citation type="submission" date="2023-06" db="EMBL/GenBank/DDBJ databases">
        <authorList>
            <person name="Oyuntsetseg B."/>
            <person name="Kim S.B."/>
        </authorList>
    </citation>
    <scope>NUCLEOTIDE SEQUENCE [LARGE SCALE GENOMIC DNA]</scope>
    <source>
        <strain evidence="1 2">2-2</strain>
    </source>
</reference>
<dbReference type="RefSeq" id="WP_285453532.1">
    <property type="nucleotide sequence ID" value="NZ_CP127173.1"/>
</dbReference>
<keyword evidence="2" id="KW-1185">Reference proteome</keyword>
<proteinExistence type="predicted"/>
<evidence type="ECO:0000313" key="1">
    <source>
        <dbReference type="EMBL" id="WIV56395.1"/>
    </source>
</evidence>
<sequence>MLVLLQPGGDQEFERVGGQLGVPEEVVESPTDAEIVGLSRPVPPAMKIIDAKSAPAPAGIPGRCGTLRNTVRDVP</sequence>
<organism evidence="1 2">
    <name type="scientific">Amycolatopsis nalaikhensis</name>
    <dbReference type="NCBI Taxonomy" id="715472"/>
    <lineage>
        <taxon>Bacteria</taxon>
        <taxon>Bacillati</taxon>
        <taxon>Actinomycetota</taxon>
        <taxon>Actinomycetes</taxon>
        <taxon>Pseudonocardiales</taxon>
        <taxon>Pseudonocardiaceae</taxon>
        <taxon>Amycolatopsis</taxon>
    </lineage>
</organism>
<name>A0ABY8XLF9_9PSEU</name>
<gene>
    <name evidence="1" type="ORF">QP939_47670</name>
</gene>
<dbReference type="EMBL" id="CP127173">
    <property type="protein sequence ID" value="WIV56395.1"/>
    <property type="molecule type" value="Genomic_DNA"/>
</dbReference>
<evidence type="ECO:0000313" key="2">
    <source>
        <dbReference type="Proteomes" id="UP001227101"/>
    </source>
</evidence>